<organism evidence="12 13">
    <name type="scientific">Lichtheimia corymbifera JMRC:FSU:9682</name>
    <dbReference type="NCBI Taxonomy" id="1263082"/>
    <lineage>
        <taxon>Eukaryota</taxon>
        <taxon>Fungi</taxon>
        <taxon>Fungi incertae sedis</taxon>
        <taxon>Mucoromycota</taxon>
        <taxon>Mucoromycotina</taxon>
        <taxon>Mucoromycetes</taxon>
        <taxon>Mucorales</taxon>
        <taxon>Lichtheimiaceae</taxon>
        <taxon>Lichtheimia</taxon>
    </lineage>
</organism>
<evidence type="ECO:0000256" key="8">
    <source>
        <dbReference type="SAM" id="Phobius"/>
    </source>
</evidence>
<dbReference type="InterPro" id="IPR011657">
    <property type="entry name" value="CNT_C_dom"/>
</dbReference>
<feature type="domain" description="Nucleoside transporter/FeoB GTPase Gate" evidence="11">
    <location>
        <begin position="264"/>
        <end position="363"/>
    </location>
</feature>
<evidence type="ECO:0000256" key="4">
    <source>
        <dbReference type="ARBA" id="ARBA00022692"/>
    </source>
</evidence>
<feature type="compositionally biased region" description="Basic and acidic residues" evidence="7">
    <location>
        <begin position="43"/>
        <end position="57"/>
    </location>
</feature>
<evidence type="ECO:0000313" key="12">
    <source>
        <dbReference type="EMBL" id="CDH57607.1"/>
    </source>
</evidence>
<comment type="caution">
    <text evidence="12">The sequence shown here is derived from an EMBL/GenBank/DDBJ whole genome shotgun (WGS) entry which is preliminary data.</text>
</comment>
<evidence type="ECO:0000259" key="9">
    <source>
        <dbReference type="Pfam" id="PF01773"/>
    </source>
</evidence>
<evidence type="ECO:0000256" key="2">
    <source>
        <dbReference type="ARBA" id="ARBA00009033"/>
    </source>
</evidence>
<dbReference type="Proteomes" id="UP000027586">
    <property type="component" value="Unassembled WGS sequence"/>
</dbReference>
<feature type="transmembrane region" description="Helical" evidence="8">
    <location>
        <begin position="295"/>
        <end position="318"/>
    </location>
</feature>
<gene>
    <name evidence="12" type="ORF">LCOR_08521.1</name>
</gene>
<dbReference type="GO" id="GO:0005337">
    <property type="term" value="F:nucleoside transmembrane transporter activity"/>
    <property type="evidence" value="ECO:0007669"/>
    <property type="project" value="InterPro"/>
</dbReference>
<feature type="transmembrane region" description="Helical" evidence="8">
    <location>
        <begin position="338"/>
        <end position="360"/>
    </location>
</feature>
<keyword evidence="6 8" id="KW-0472">Membrane</keyword>
<feature type="transmembrane region" description="Helical" evidence="8">
    <location>
        <begin position="259"/>
        <end position="283"/>
    </location>
</feature>
<dbReference type="GO" id="GO:0015293">
    <property type="term" value="F:symporter activity"/>
    <property type="evidence" value="ECO:0007669"/>
    <property type="project" value="TreeGrafter"/>
</dbReference>
<dbReference type="OrthoDB" id="6075923at2759"/>
<evidence type="ECO:0000259" key="11">
    <source>
        <dbReference type="Pfam" id="PF07670"/>
    </source>
</evidence>
<evidence type="ECO:0000256" key="1">
    <source>
        <dbReference type="ARBA" id="ARBA00004651"/>
    </source>
</evidence>
<name>A0A068S707_9FUNG</name>
<evidence type="ECO:0000256" key="7">
    <source>
        <dbReference type="SAM" id="MobiDB-lite"/>
    </source>
</evidence>
<feature type="transmembrane region" description="Helical" evidence="8">
    <location>
        <begin position="423"/>
        <end position="449"/>
    </location>
</feature>
<dbReference type="InterPro" id="IPR002668">
    <property type="entry name" value="CNT_N_dom"/>
</dbReference>
<dbReference type="PANTHER" id="PTHR10590">
    <property type="entry name" value="SODIUM/NUCLEOSIDE COTRANSPORTER"/>
    <property type="match status" value="1"/>
</dbReference>
<dbReference type="AlphaFoldDB" id="A0A068S707"/>
<dbReference type="GO" id="GO:0005886">
    <property type="term" value="C:plasma membrane"/>
    <property type="evidence" value="ECO:0007669"/>
    <property type="project" value="UniProtKB-SubCell"/>
</dbReference>
<dbReference type="Pfam" id="PF01773">
    <property type="entry name" value="Nucleos_tra2_N"/>
    <property type="match status" value="1"/>
</dbReference>
<dbReference type="STRING" id="1263082.A0A068S707"/>
<dbReference type="InterPro" id="IPR011642">
    <property type="entry name" value="Gate_dom"/>
</dbReference>
<comment type="similarity">
    <text evidence="2">Belongs to the concentrative nucleoside transporter (CNT) (TC 2.A.41) family.</text>
</comment>
<keyword evidence="5 8" id="KW-1133">Transmembrane helix</keyword>
<feature type="transmembrane region" description="Helical" evidence="8">
    <location>
        <begin position="73"/>
        <end position="92"/>
    </location>
</feature>
<feature type="transmembrane region" description="Helical" evidence="8">
    <location>
        <begin position="461"/>
        <end position="479"/>
    </location>
</feature>
<reference evidence="12" key="1">
    <citation type="submission" date="2013-08" db="EMBL/GenBank/DDBJ databases">
        <title>Gene expansion shapes genome architecture in the human pathogen Lichtheimia corymbifera: an evolutionary genomics analysis in the ancient terrestrial Mucorales (Mucoromycotina).</title>
        <authorList>
            <person name="Schwartze V.U."/>
            <person name="Winter S."/>
            <person name="Shelest E."/>
            <person name="Marcet-Houben M."/>
            <person name="Horn F."/>
            <person name="Wehner S."/>
            <person name="Hoffmann K."/>
            <person name="Riege K."/>
            <person name="Sammeth M."/>
            <person name="Nowrousian M."/>
            <person name="Valiante V."/>
            <person name="Linde J."/>
            <person name="Jacobsen I.D."/>
            <person name="Marz M."/>
            <person name="Brakhage A.A."/>
            <person name="Gabaldon T."/>
            <person name="Bocker S."/>
            <person name="Voigt K."/>
        </authorList>
    </citation>
    <scope>NUCLEOTIDE SEQUENCE [LARGE SCALE GENOMIC DNA]</scope>
    <source>
        <strain evidence="12">FSU 9682</strain>
    </source>
</reference>
<feature type="transmembrane region" description="Helical" evidence="8">
    <location>
        <begin position="557"/>
        <end position="579"/>
    </location>
</feature>
<feature type="compositionally biased region" description="Basic and acidic residues" evidence="7">
    <location>
        <begin position="15"/>
        <end position="35"/>
    </location>
</feature>
<comment type="subcellular location">
    <subcellularLocation>
        <location evidence="1">Cell membrane</location>
        <topology evidence="1">Multi-pass membrane protein</topology>
    </subcellularLocation>
</comment>
<dbReference type="PANTHER" id="PTHR10590:SF4">
    <property type="entry name" value="SOLUTE CARRIER FAMILY 28 MEMBER 3"/>
    <property type="match status" value="1"/>
</dbReference>
<evidence type="ECO:0000259" key="10">
    <source>
        <dbReference type="Pfam" id="PF07662"/>
    </source>
</evidence>
<evidence type="ECO:0000256" key="3">
    <source>
        <dbReference type="ARBA" id="ARBA00022475"/>
    </source>
</evidence>
<feature type="region of interest" description="Disordered" evidence="7">
    <location>
        <begin position="1"/>
        <end position="57"/>
    </location>
</feature>
<evidence type="ECO:0000256" key="6">
    <source>
        <dbReference type="ARBA" id="ARBA00023136"/>
    </source>
</evidence>
<feature type="domain" description="Concentrative nucleoside transporter N-terminal" evidence="9">
    <location>
        <begin position="182"/>
        <end position="254"/>
    </location>
</feature>
<keyword evidence="13" id="KW-1185">Reference proteome</keyword>
<dbReference type="Pfam" id="PF07662">
    <property type="entry name" value="Nucleos_tra2_C"/>
    <property type="match status" value="1"/>
</dbReference>
<keyword evidence="3" id="KW-1003">Cell membrane</keyword>
<evidence type="ECO:0000256" key="5">
    <source>
        <dbReference type="ARBA" id="ARBA00022989"/>
    </source>
</evidence>
<dbReference type="Pfam" id="PF07670">
    <property type="entry name" value="Gate"/>
    <property type="match status" value="1"/>
</dbReference>
<dbReference type="VEuPathDB" id="FungiDB:LCOR_08521.1"/>
<feature type="domain" description="Concentrative nucleoside transporter C-terminal" evidence="10">
    <location>
        <begin position="368"/>
        <end position="577"/>
    </location>
</feature>
<feature type="transmembrane region" description="Helical" evidence="8">
    <location>
        <begin position="174"/>
        <end position="194"/>
    </location>
</feature>
<protein>
    <submittedName>
        <fullName evidence="12">H nucleoside cotransporter</fullName>
    </submittedName>
</protein>
<sequence length="580" mass="64168">MSSEEKTTISNPPSVREKETFSVDDVEARDAKATAEFDYNSTEEQKQQHEEQNGDDEKKQSWFGKLYSRFRPLFHLAMFLIFTGYLAAAYALQVPKGYDQEQLILGLIYAFFCLNMLFKYIPFSWITTPMWTTWDFVSKPVYRIPRRWRMVGFGFLDAVVIIVTIFSIEAESTRIQRLIALVGMVIFISGLYITSRHRRSVNWSTVWSSLLLQFLLALFVFRTSVGQDIFKWLSTFAQGYLGKAWYGIQFLTNDDVANAGVFAVTVFPAIIFFASTVQILYYIGALQWMLTRFAVIFVHLLQVSGAEAIVAVASPFIGQGENALLVKPYLPYMTQAELHQVMTSGFATISGSVLFGYMAMGGVKGEALLTSCIMSIPCSLAVSKLRVPETEEPLTGGKVRLPPVDPNEKPANLLHAAGNGANLGMTIVLCIAANLIALLSLLYAVNAFLTWAGNFLTIQELTLQLITGYVFVPIAWMIGADNENLVDVGRLMALKIWANEFVAYKEMTTTYDSILTDRSKLVATYALCGFANLSSIGNQIGCLTVIAPGRAAELSKLAVSAMLCGAISTWISACIAGMLG</sequence>
<feature type="transmembrane region" description="Helical" evidence="8">
    <location>
        <begin position="104"/>
        <end position="127"/>
    </location>
</feature>
<feature type="transmembrane region" description="Helical" evidence="8">
    <location>
        <begin position="206"/>
        <end position="225"/>
    </location>
</feature>
<dbReference type="InterPro" id="IPR008276">
    <property type="entry name" value="C_nuclsd_transpt"/>
</dbReference>
<feature type="transmembrane region" description="Helical" evidence="8">
    <location>
        <begin position="148"/>
        <end position="168"/>
    </location>
</feature>
<accession>A0A068S707</accession>
<proteinExistence type="inferred from homology"/>
<keyword evidence="4 8" id="KW-0812">Transmembrane</keyword>
<dbReference type="EMBL" id="CBTN010000047">
    <property type="protein sequence ID" value="CDH57607.1"/>
    <property type="molecule type" value="Genomic_DNA"/>
</dbReference>
<evidence type="ECO:0000313" key="13">
    <source>
        <dbReference type="Proteomes" id="UP000027586"/>
    </source>
</evidence>